<dbReference type="RefSeq" id="WP_179777051.1">
    <property type="nucleotide sequence ID" value="NZ_JACCFK010000002.1"/>
</dbReference>
<dbReference type="InterPro" id="IPR036866">
    <property type="entry name" value="RibonucZ/Hydroxyglut_hydro"/>
</dbReference>
<evidence type="ECO:0000313" key="8">
    <source>
        <dbReference type="Proteomes" id="UP000549616"/>
    </source>
</evidence>
<dbReference type="Pfam" id="PF00753">
    <property type="entry name" value="Lactamase_B"/>
    <property type="match status" value="1"/>
</dbReference>
<sequence>MTGSDMRLYVLPSGLLHYDQSVFTYDRGCGIGVEVPSLMFLIEHPKGRVLFDTGLDPALATDPHGYWGDMADLVRPEVEAGQDIVSHLGRLGLTPDDVDYVVLSCLFRDHAGGLKYLPRATVIVQGVELQQAHWTSAWLRATYNNPYEPNDIVRMREREYVELYGEDWDLFGDGRVVALSSPCHTRGEQALVVRLPETGTVLMPAGVIPTKENFDTDVMTGRLLVDPPEAYRSARRLKKLAADEDALVLFHHDPADWKTYRQAPDHYA</sequence>
<dbReference type="InterPro" id="IPR051013">
    <property type="entry name" value="MBL_superfamily_lactonases"/>
</dbReference>
<name>A0A853BDD3_9PSEU</name>
<dbReference type="GO" id="GO:0016787">
    <property type="term" value="F:hydrolase activity"/>
    <property type="evidence" value="ECO:0007669"/>
    <property type="project" value="UniProtKB-KW"/>
</dbReference>
<dbReference type="PANTHER" id="PTHR42978:SF2">
    <property type="entry name" value="102 KBASES UNSTABLE REGION: FROM 1 TO 119443"/>
    <property type="match status" value="1"/>
</dbReference>
<keyword evidence="8" id="KW-1185">Reference proteome</keyword>
<dbReference type="SUPFAM" id="SSF56281">
    <property type="entry name" value="Metallo-hydrolase/oxidoreductase"/>
    <property type="match status" value="1"/>
</dbReference>
<dbReference type="SMART" id="SM00849">
    <property type="entry name" value="Lactamase_B"/>
    <property type="match status" value="1"/>
</dbReference>
<comment type="similarity">
    <text evidence="2">Belongs to the metallo-beta-lactamase superfamily.</text>
</comment>
<reference evidence="7 8" key="1">
    <citation type="submission" date="2020-07" db="EMBL/GenBank/DDBJ databases">
        <title>Sequencing the genomes of 1000 actinobacteria strains.</title>
        <authorList>
            <person name="Klenk H.-P."/>
        </authorList>
    </citation>
    <scope>NUCLEOTIDE SEQUENCE [LARGE SCALE GENOMIC DNA]</scope>
    <source>
        <strain evidence="7 8">DSM 104006</strain>
    </source>
</reference>
<evidence type="ECO:0000259" key="6">
    <source>
        <dbReference type="SMART" id="SM00849"/>
    </source>
</evidence>
<keyword evidence="4 7" id="KW-0378">Hydrolase</keyword>
<dbReference type="AlphaFoldDB" id="A0A853BDD3"/>
<gene>
    <name evidence="7" type="ORF">HNR02_006129</name>
</gene>
<comment type="caution">
    <text evidence="7">The sequence shown here is derived from an EMBL/GenBank/DDBJ whole genome shotgun (WGS) entry which is preliminary data.</text>
</comment>
<comment type="cofactor">
    <cofactor evidence="1">
        <name>Zn(2+)</name>
        <dbReference type="ChEBI" id="CHEBI:29105"/>
    </cofactor>
</comment>
<evidence type="ECO:0000256" key="2">
    <source>
        <dbReference type="ARBA" id="ARBA00007749"/>
    </source>
</evidence>
<dbReference type="PANTHER" id="PTHR42978">
    <property type="entry name" value="QUORUM-QUENCHING LACTONASE YTNP-RELATED-RELATED"/>
    <property type="match status" value="1"/>
</dbReference>
<dbReference type="GO" id="GO:0046872">
    <property type="term" value="F:metal ion binding"/>
    <property type="evidence" value="ECO:0007669"/>
    <property type="project" value="UniProtKB-KW"/>
</dbReference>
<evidence type="ECO:0000256" key="3">
    <source>
        <dbReference type="ARBA" id="ARBA00022723"/>
    </source>
</evidence>
<feature type="domain" description="Metallo-beta-lactamase" evidence="6">
    <location>
        <begin position="36"/>
        <end position="252"/>
    </location>
</feature>
<dbReference type="EMBL" id="JACCFK010000002">
    <property type="protein sequence ID" value="NYI92754.1"/>
    <property type="molecule type" value="Genomic_DNA"/>
</dbReference>
<dbReference type="Proteomes" id="UP000549616">
    <property type="component" value="Unassembled WGS sequence"/>
</dbReference>
<keyword evidence="5" id="KW-0862">Zinc</keyword>
<proteinExistence type="inferred from homology"/>
<organism evidence="7 8">
    <name type="scientific">Amycolatopsis endophytica</name>
    <dbReference type="NCBI Taxonomy" id="860233"/>
    <lineage>
        <taxon>Bacteria</taxon>
        <taxon>Bacillati</taxon>
        <taxon>Actinomycetota</taxon>
        <taxon>Actinomycetes</taxon>
        <taxon>Pseudonocardiales</taxon>
        <taxon>Pseudonocardiaceae</taxon>
        <taxon>Amycolatopsis</taxon>
    </lineage>
</organism>
<dbReference type="CDD" id="cd07729">
    <property type="entry name" value="AHL_lactonase_MBL-fold"/>
    <property type="match status" value="1"/>
</dbReference>
<evidence type="ECO:0000256" key="4">
    <source>
        <dbReference type="ARBA" id="ARBA00022801"/>
    </source>
</evidence>
<evidence type="ECO:0000256" key="5">
    <source>
        <dbReference type="ARBA" id="ARBA00022833"/>
    </source>
</evidence>
<keyword evidence="3" id="KW-0479">Metal-binding</keyword>
<evidence type="ECO:0000313" key="7">
    <source>
        <dbReference type="EMBL" id="NYI92754.1"/>
    </source>
</evidence>
<dbReference type="InterPro" id="IPR001279">
    <property type="entry name" value="Metallo-B-lactamas"/>
</dbReference>
<protein>
    <submittedName>
        <fullName evidence="7">Glyoxylase-like metal-dependent hydrolase (Beta-lactamase superfamily II)</fullName>
    </submittedName>
</protein>
<dbReference type="Gene3D" id="3.60.15.10">
    <property type="entry name" value="Ribonuclease Z/Hydroxyacylglutathione hydrolase-like"/>
    <property type="match status" value="1"/>
</dbReference>
<accession>A0A853BDD3</accession>
<evidence type="ECO:0000256" key="1">
    <source>
        <dbReference type="ARBA" id="ARBA00001947"/>
    </source>
</evidence>